<dbReference type="InterPro" id="IPR013107">
    <property type="entry name" value="Acyl-CoA_DH_C"/>
</dbReference>
<organism evidence="3 4">
    <name type="scientific">Xanthobacter oligotrophicus</name>
    <dbReference type="NCBI Taxonomy" id="2607286"/>
    <lineage>
        <taxon>Bacteria</taxon>
        <taxon>Pseudomonadati</taxon>
        <taxon>Pseudomonadota</taxon>
        <taxon>Alphaproteobacteria</taxon>
        <taxon>Hyphomicrobiales</taxon>
        <taxon>Xanthobacteraceae</taxon>
        <taxon>Xanthobacter</taxon>
    </lineage>
</organism>
<dbReference type="SUPFAM" id="SSF47203">
    <property type="entry name" value="Acyl-CoA dehydrogenase C-terminal domain-like"/>
    <property type="match status" value="1"/>
</dbReference>
<dbReference type="PANTHER" id="PTHR48083">
    <property type="entry name" value="MEDIUM-CHAIN SPECIFIC ACYL-COA DEHYDROGENASE, MITOCHONDRIAL-RELATED"/>
    <property type="match status" value="1"/>
</dbReference>
<evidence type="ECO:0000259" key="2">
    <source>
        <dbReference type="Pfam" id="PF08028"/>
    </source>
</evidence>
<dbReference type="InterPro" id="IPR050741">
    <property type="entry name" value="Acyl-CoA_dehydrogenase"/>
</dbReference>
<dbReference type="PIRSF" id="PIRSF016578">
    <property type="entry name" value="HsaA"/>
    <property type="match status" value="1"/>
</dbReference>
<dbReference type="RefSeq" id="WP_393991274.1">
    <property type="nucleotide sequence ID" value="NZ_JBAFVH010000002.1"/>
</dbReference>
<keyword evidence="4" id="KW-1185">Reference proteome</keyword>
<comment type="caution">
    <text evidence="3">The sequence shown here is derived from an EMBL/GenBank/DDBJ whole genome shotgun (WGS) entry which is preliminary data.</text>
</comment>
<evidence type="ECO:0000313" key="4">
    <source>
        <dbReference type="Proteomes" id="UP001604002"/>
    </source>
</evidence>
<accession>A0ABW6ZRD0</accession>
<dbReference type="Gene3D" id="1.20.140.10">
    <property type="entry name" value="Butyryl-CoA Dehydrogenase, subunit A, domain 3"/>
    <property type="match status" value="1"/>
</dbReference>
<name>A0ABW6ZRD0_9HYPH</name>
<evidence type="ECO:0000256" key="1">
    <source>
        <dbReference type="ARBA" id="ARBA00023002"/>
    </source>
</evidence>
<protein>
    <submittedName>
        <fullName evidence="3">Acyl-CoA dehydrogenase</fullName>
    </submittedName>
</protein>
<dbReference type="Gene3D" id="2.40.110.10">
    <property type="entry name" value="Butyryl-CoA Dehydrogenase, subunit A, domain 2"/>
    <property type="match status" value="1"/>
</dbReference>
<reference evidence="3 4" key="1">
    <citation type="submission" date="2024-02" db="EMBL/GenBank/DDBJ databases">
        <title>Expansion and revision of Xanthobacter and proposal of Roseixanthobacter gen. nov.</title>
        <authorList>
            <person name="Soltysiak M.P.M."/>
            <person name="Jalihal A."/>
            <person name="Ory A."/>
            <person name="Chrisophersen C."/>
            <person name="Lee A.D."/>
            <person name="Boulton J."/>
            <person name="Springer M."/>
        </authorList>
    </citation>
    <scope>NUCLEOTIDE SEQUENCE [LARGE SCALE GENOMIC DNA]</scope>
    <source>
        <strain evidence="3 4">23A</strain>
    </source>
</reference>
<dbReference type="InterPro" id="IPR046373">
    <property type="entry name" value="Acyl-CoA_Oxase/DH_mid-dom_sf"/>
</dbReference>
<sequence>MNEIVTAPAPDFTGPLDPASPALEALFGVIGEGAAHREFERILPHEPLALIRKAKLGALRLPVEAGGAGASFRDLFSVTLRLAAADANVAHILRNHFTFVERYARIPKDETQKRWRREVAAGAIVGLANTETNAKVVGGGTFTTVLQPDGDGYRISGQKYYSTGTLFSDLVLVRVATPEGKLASVILPVARAGIQLVDDWDGIGQRLTGSGTTVFHNVRVEPEEVVRDGETVGYGTAYSSTLPQLYLTTVNAGILRAVLADAKAVLKRRTHTFFFAPAEVPTEDPLLQQTIGEIASNAFAAETLVLATADALDVADRLRTAGAPTDAVTEAAHEAALRAARSKVVIDDLVLRSASQLFDVGGASAAHRSLNLDRHWRNARTLASHNPRAYKARLLGRFEVDGTPLPSSSFF</sequence>
<dbReference type="InterPro" id="IPR009100">
    <property type="entry name" value="AcylCoA_DH/oxidase_NM_dom_sf"/>
</dbReference>
<dbReference type="Gene3D" id="1.10.540.10">
    <property type="entry name" value="Acyl-CoA dehydrogenase/oxidase, N-terminal domain"/>
    <property type="match status" value="1"/>
</dbReference>
<dbReference type="InterPro" id="IPR036250">
    <property type="entry name" value="AcylCo_DH-like_C"/>
</dbReference>
<dbReference type="SUPFAM" id="SSF56645">
    <property type="entry name" value="Acyl-CoA dehydrogenase NM domain-like"/>
    <property type="match status" value="1"/>
</dbReference>
<proteinExistence type="predicted"/>
<dbReference type="PANTHER" id="PTHR48083:SF19">
    <property type="entry name" value="FLAVIN-DEPENDENT MONOOXYGENASE, OXYGENASE SUBUNIT HSAA"/>
    <property type="match status" value="1"/>
</dbReference>
<gene>
    <name evidence="3" type="ORF">V5F32_03730</name>
</gene>
<evidence type="ECO:0000313" key="3">
    <source>
        <dbReference type="EMBL" id="MFG1371264.1"/>
    </source>
</evidence>
<dbReference type="Proteomes" id="UP001604002">
    <property type="component" value="Unassembled WGS sequence"/>
</dbReference>
<feature type="domain" description="Acyl-CoA dehydrogenase C-terminal" evidence="2">
    <location>
        <begin position="250"/>
        <end position="385"/>
    </location>
</feature>
<dbReference type="Pfam" id="PF08028">
    <property type="entry name" value="Acyl-CoA_dh_2"/>
    <property type="match status" value="1"/>
</dbReference>
<keyword evidence="1" id="KW-0560">Oxidoreductase</keyword>
<dbReference type="EMBL" id="JBAFVH010000002">
    <property type="protein sequence ID" value="MFG1371264.1"/>
    <property type="molecule type" value="Genomic_DNA"/>
</dbReference>
<dbReference type="InterPro" id="IPR037069">
    <property type="entry name" value="AcylCoA_DH/ox_N_sf"/>
</dbReference>